<dbReference type="PANTHER" id="PTHR28037">
    <property type="entry name" value="ALCOHOL O-ACETYLTRANSFERASE 1-RELATED"/>
    <property type="match status" value="1"/>
</dbReference>
<organism evidence="1 2">
    <name type="scientific">Aspergillus wentii DTO 134E9</name>
    <dbReference type="NCBI Taxonomy" id="1073089"/>
    <lineage>
        <taxon>Eukaryota</taxon>
        <taxon>Fungi</taxon>
        <taxon>Dikarya</taxon>
        <taxon>Ascomycota</taxon>
        <taxon>Pezizomycotina</taxon>
        <taxon>Eurotiomycetes</taxon>
        <taxon>Eurotiomycetidae</taxon>
        <taxon>Eurotiales</taxon>
        <taxon>Aspergillaceae</taxon>
        <taxon>Aspergillus</taxon>
        <taxon>Aspergillus subgen. Cremei</taxon>
    </lineage>
</organism>
<dbReference type="PANTHER" id="PTHR28037:SF1">
    <property type="entry name" value="ALCOHOL O-ACETYLTRANSFERASE 1-RELATED"/>
    <property type="match status" value="1"/>
</dbReference>
<evidence type="ECO:0000313" key="1">
    <source>
        <dbReference type="EMBL" id="OJJ33414.1"/>
    </source>
</evidence>
<dbReference type="STRING" id="1073089.A0A1L9RET0"/>
<gene>
    <name evidence="1" type="ORF">ASPWEDRAFT_30491</name>
</gene>
<protein>
    <recommendedName>
        <fullName evidence="3">O-acyltransferase WSD1 C-terminal domain-containing protein</fullName>
    </recommendedName>
</protein>
<dbReference type="InterPro" id="IPR010828">
    <property type="entry name" value="Atf2/Sli1-like"/>
</dbReference>
<dbReference type="AlphaFoldDB" id="A0A1L9RET0"/>
<keyword evidence="2" id="KW-1185">Reference proteome</keyword>
<dbReference type="Proteomes" id="UP000184383">
    <property type="component" value="Unassembled WGS sequence"/>
</dbReference>
<dbReference type="EMBL" id="KV878214">
    <property type="protein sequence ID" value="OJJ33414.1"/>
    <property type="molecule type" value="Genomic_DNA"/>
</dbReference>
<dbReference type="OrthoDB" id="2150604at2759"/>
<sequence>MRFASPNERRTISREDVGFYNALVIAAVYEFENDIDIDSPRSFIQPLKECIQKYPYLSVVVKDKHTESPAYERVESVNLENHVSIVHEEASSEDETAAFEKILPPILDRPWPADVPPWRIVILPLHDSTVTRCFIAFAFSHTIGDGMVGHAFHRTFLEACRQSPTMDEKGSPIITPPIQPLPAPFDTPERLPISWSFLLAPLIAVYIPKFISQMIGLRTAASTVDAGTWTGSRIFFDSTTNSRVKLLEIEAPLVQRALQASRNHDTKLTATLHQFIVRALNKAIPGDDITHFVSGTAVDMRGSIGIPADTWGLYVSGHYDVHPRLPDTEPTLSDEMWTAASSMTRKLAECGTRLQDQAIGLLRYLPNFRTWTLGKIGQRRDSSYEVSNLLVFDGGSSEKCNISKMVFTQPGNVPSAPLVFNVISVKGGSLMCTVSWQAGALGVPVEEMELVDGICASIRADFQAL</sequence>
<proteinExistence type="predicted"/>
<dbReference type="VEuPathDB" id="FungiDB:ASPWEDRAFT_30491"/>
<dbReference type="Pfam" id="PF07247">
    <property type="entry name" value="AATase"/>
    <property type="match status" value="1"/>
</dbReference>
<reference evidence="2" key="1">
    <citation type="journal article" date="2017" name="Genome Biol.">
        <title>Comparative genomics reveals high biological diversity and specific adaptations in the industrially and medically important fungal genus Aspergillus.</title>
        <authorList>
            <person name="de Vries R.P."/>
            <person name="Riley R."/>
            <person name="Wiebenga A."/>
            <person name="Aguilar-Osorio G."/>
            <person name="Amillis S."/>
            <person name="Uchima C.A."/>
            <person name="Anderluh G."/>
            <person name="Asadollahi M."/>
            <person name="Askin M."/>
            <person name="Barry K."/>
            <person name="Battaglia E."/>
            <person name="Bayram O."/>
            <person name="Benocci T."/>
            <person name="Braus-Stromeyer S.A."/>
            <person name="Caldana C."/>
            <person name="Canovas D."/>
            <person name="Cerqueira G.C."/>
            <person name="Chen F."/>
            <person name="Chen W."/>
            <person name="Choi C."/>
            <person name="Clum A."/>
            <person name="Dos Santos R.A."/>
            <person name="Damasio A.R."/>
            <person name="Diallinas G."/>
            <person name="Emri T."/>
            <person name="Fekete E."/>
            <person name="Flipphi M."/>
            <person name="Freyberg S."/>
            <person name="Gallo A."/>
            <person name="Gournas C."/>
            <person name="Habgood R."/>
            <person name="Hainaut M."/>
            <person name="Harispe M.L."/>
            <person name="Henrissat B."/>
            <person name="Hilden K.S."/>
            <person name="Hope R."/>
            <person name="Hossain A."/>
            <person name="Karabika E."/>
            <person name="Karaffa L."/>
            <person name="Karanyi Z."/>
            <person name="Krasevec N."/>
            <person name="Kuo A."/>
            <person name="Kusch H."/>
            <person name="LaButti K."/>
            <person name="Lagendijk E.L."/>
            <person name="Lapidus A."/>
            <person name="Levasseur A."/>
            <person name="Lindquist E."/>
            <person name="Lipzen A."/>
            <person name="Logrieco A.F."/>
            <person name="MacCabe A."/>
            <person name="Maekelae M.R."/>
            <person name="Malavazi I."/>
            <person name="Melin P."/>
            <person name="Meyer V."/>
            <person name="Mielnichuk N."/>
            <person name="Miskei M."/>
            <person name="Molnar A.P."/>
            <person name="Mule G."/>
            <person name="Ngan C.Y."/>
            <person name="Orejas M."/>
            <person name="Orosz E."/>
            <person name="Ouedraogo J.P."/>
            <person name="Overkamp K.M."/>
            <person name="Park H.-S."/>
            <person name="Perrone G."/>
            <person name="Piumi F."/>
            <person name="Punt P.J."/>
            <person name="Ram A.F."/>
            <person name="Ramon A."/>
            <person name="Rauscher S."/>
            <person name="Record E."/>
            <person name="Riano-Pachon D.M."/>
            <person name="Robert V."/>
            <person name="Roehrig J."/>
            <person name="Ruller R."/>
            <person name="Salamov A."/>
            <person name="Salih N.S."/>
            <person name="Samson R.A."/>
            <person name="Sandor E."/>
            <person name="Sanguinetti M."/>
            <person name="Schuetze T."/>
            <person name="Sepcic K."/>
            <person name="Shelest E."/>
            <person name="Sherlock G."/>
            <person name="Sophianopoulou V."/>
            <person name="Squina F.M."/>
            <person name="Sun H."/>
            <person name="Susca A."/>
            <person name="Todd R.B."/>
            <person name="Tsang A."/>
            <person name="Unkles S.E."/>
            <person name="van de Wiele N."/>
            <person name="van Rossen-Uffink D."/>
            <person name="Oliveira J.V."/>
            <person name="Vesth T.C."/>
            <person name="Visser J."/>
            <person name="Yu J.-H."/>
            <person name="Zhou M."/>
            <person name="Andersen M.R."/>
            <person name="Archer D.B."/>
            <person name="Baker S.E."/>
            <person name="Benoit I."/>
            <person name="Brakhage A.A."/>
            <person name="Braus G.H."/>
            <person name="Fischer R."/>
            <person name="Frisvad J.C."/>
            <person name="Goldman G.H."/>
            <person name="Houbraken J."/>
            <person name="Oakley B."/>
            <person name="Pocsi I."/>
            <person name="Scazzocchio C."/>
            <person name="Seiboth B."/>
            <person name="vanKuyk P.A."/>
            <person name="Wortman J."/>
            <person name="Dyer P.S."/>
            <person name="Grigoriev I.V."/>
        </authorList>
    </citation>
    <scope>NUCLEOTIDE SEQUENCE [LARGE SCALE GENOMIC DNA]</scope>
    <source>
        <strain evidence="2">DTO 134E9</strain>
    </source>
</reference>
<dbReference type="InterPro" id="IPR052058">
    <property type="entry name" value="Alcohol_O-acetyltransferase"/>
</dbReference>
<dbReference type="InterPro" id="IPR023213">
    <property type="entry name" value="CAT-like_dom_sf"/>
</dbReference>
<evidence type="ECO:0008006" key="3">
    <source>
        <dbReference type="Google" id="ProtNLM"/>
    </source>
</evidence>
<name>A0A1L9RET0_ASPWE</name>
<evidence type="ECO:0000313" key="2">
    <source>
        <dbReference type="Proteomes" id="UP000184383"/>
    </source>
</evidence>
<dbReference type="Gene3D" id="3.30.559.10">
    <property type="entry name" value="Chloramphenicol acetyltransferase-like domain"/>
    <property type="match status" value="1"/>
</dbReference>
<dbReference type="GO" id="GO:0008080">
    <property type="term" value="F:N-acetyltransferase activity"/>
    <property type="evidence" value="ECO:0007669"/>
    <property type="project" value="TreeGrafter"/>
</dbReference>
<accession>A0A1L9RET0</accession>
<dbReference type="RefSeq" id="XP_040687091.1">
    <property type="nucleotide sequence ID" value="XM_040833420.1"/>
</dbReference>
<dbReference type="GeneID" id="63749268"/>